<evidence type="ECO:0000259" key="7">
    <source>
        <dbReference type="PROSITE" id="PS50059"/>
    </source>
</evidence>
<dbReference type="InterPro" id="IPR001179">
    <property type="entry name" value="PPIase_FKBP_dom"/>
</dbReference>
<name>A0A7J0GWR7_9ERIC</name>
<dbReference type="Pfam" id="PF00254">
    <property type="entry name" value="FKBP_C"/>
    <property type="match status" value="1"/>
</dbReference>
<dbReference type="FunFam" id="3.10.50.40:FF:000006">
    <property type="entry name" value="Peptidyl-prolyl cis-trans isomerase"/>
    <property type="match status" value="1"/>
</dbReference>
<feature type="compositionally biased region" description="Basic residues" evidence="6">
    <location>
        <begin position="364"/>
        <end position="373"/>
    </location>
</feature>
<dbReference type="OrthoDB" id="1902587at2759"/>
<evidence type="ECO:0000256" key="4">
    <source>
        <dbReference type="ARBA" id="ARBA00023235"/>
    </source>
</evidence>
<gene>
    <name evidence="8" type="ORF">Acr_24g0014220</name>
</gene>
<feature type="compositionally biased region" description="Basic and acidic residues" evidence="6">
    <location>
        <begin position="339"/>
        <end position="353"/>
    </location>
</feature>
<dbReference type="InterPro" id="IPR046357">
    <property type="entry name" value="PPIase_dom_sf"/>
</dbReference>
<feature type="compositionally biased region" description="Basic and acidic residues" evidence="6">
    <location>
        <begin position="226"/>
        <end position="263"/>
    </location>
</feature>
<accession>A0A7J0GWR7</accession>
<feature type="compositionally biased region" description="Basic and acidic residues" evidence="6">
    <location>
        <begin position="307"/>
        <end position="317"/>
    </location>
</feature>
<keyword evidence="9" id="KW-1185">Reference proteome</keyword>
<organism evidence="8 9">
    <name type="scientific">Actinidia rufa</name>
    <dbReference type="NCBI Taxonomy" id="165716"/>
    <lineage>
        <taxon>Eukaryota</taxon>
        <taxon>Viridiplantae</taxon>
        <taxon>Streptophyta</taxon>
        <taxon>Embryophyta</taxon>
        <taxon>Tracheophyta</taxon>
        <taxon>Spermatophyta</taxon>
        <taxon>Magnoliopsida</taxon>
        <taxon>eudicotyledons</taxon>
        <taxon>Gunneridae</taxon>
        <taxon>Pentapetalae</taxon>
        <taxon>asterids</taxon>
        <taxon>Ericales</taxon>
        <taxon>Actinidiaceae</taxon>
        <taxon>Actinidia</taxon>
    </lineage>
</organism>
<feature type="compositionally biased region" description="Polar residues" evidence="6">
    <location>
        <begin position="180"/>
        <end position="195"/>
    </location>
</feature>
<reference evidence="8 9" key="1">
    <citation type="submission" date="2019-07" db="EMBL/GenBank/DDBJ databases">
        <title>De Novo Assembly of kiwifruit Actinidia rufa.</title>
        <authorList>
            <person name="Sugita-Konishi S."/>
            <person name="Sato K."/>
            <person name="Mori E."/>
            <person name="Abe Y."/>
            <person name="Kisaki G."/>
            <person name="Hamano K."/>
            <person name="Suezawa K."/>
            <person name="Otani M."/>
            <person name="Fukuda T."/>
            <person name="Manabe T."/>
            <person name="Gomi K."/>
            <person name="Tabuchi M."/>
            <person name="Akimitsu K."/>
            <person name="Kataoka I."/>
        </authorList>
    </citation>
    <scope>NUCLEOTIDE SEQUENCE [LARGE SCALE GENOMIC DNA]</scope>
    <source>
        <strain evidence="9">cv. Fuchu</strain>
    </source>
</reference>
<evidence type="ECO:0000256" key="1">
    <source>
        <dbReference type="ARBA" id="ARBA00000971"/>
    </source>
</evidence>
<dbReference type="PANTHER" id="PTHR43811:SF19">
    <property type="entry name" value="39 KDA FK506-BINDING NUCLEAR PROTEIN"/>
    <property type="match status" value="1"/>
</dbReference>
<dbReference type="EMBL" id="BJWL01000024">
    <property type="protein sequence ID" value="GFZ15232.1"/>
    <property type="molecule type" value="Genomic_DNA"/>
</dbReference>
<feature type="compositionally biased region" description="Low complexity" evidence="6">
    <location>
        <begin position="377"/>
        <end position="390"/>
    </location>
</feature>
<feature type="domain" description="PPIase FKBP-type" evidence="7">
    <location>
        <begin position="432"/>
        <end position="520"/>
    </location>
</feature>
<feature type="region of interest" description="Disordered" evidence="6">
    <location>
        <begin position="103"/>
        <end position="150"/>
    </location>
</feature>
<feature type="compositionally biased region" description="Acidic residues" evidence="6">
    <location>
        <begin position="110"/>
        <end position="140"/>
    </location>
</feature>
<dbReference type="EC" id="5.2.1.8" evidence="2 5"/>
<feature type="region of interest" description="Disordered" evidence="6">
    <location>
        <begin position="163"/>
        <end position="399"/>
    </location>
</feature>
<dbReference type="Gene3D" id="2.60.120.340">
    <property type="entry name" value="Nucleoplasmin core domain"/>
    <property type="match status" value="1"/>
</dbReference>
<dbReference type="Proteomes" id="UP000585474">
    <property type="component" value="Unassembled WGS sequence"/>
</dbReference>
<sequence length="520" mass="57677">MAFWGTEVKPGRPFSYADEMGRLHLSQATLGSGSSTKKSILLCKARDEKPIYLCSLFPEKFETCQLNHEFEQEVEIVFSVVGPNSIHLSGYWIRESSDSVGDACRHDSYGEDIAETESDESTDYDTEDEYDSDFIDDDLDMYPPSPIPNSGVVIEEILDDEKPANENGISKRVKKKKNRLSTSDDNGNSEQQLVKNDTGGPILESEDEDGFPISSRPKNKADALSIDEKVEEIKDKGTNDESKKKKAKGDHPGRDGSLKRKVGDIIQDGEQTRETGQRIDFSLANTEEVPETDIKQKKKKKKKKVRGKEETTRDVGADSRSSNQSEAAAMEMENNLSVGKEDDQKLTTEKNLDIDAGSVVEEKKKKKKKKSKKQGNDVDVNVDQNVTDKNGSTEEITEKTEAKPFQARTFPNGLVIEELAMGKPDGKKASPGKKVSVRYIGRLKKNDKIFDSNIGRAPFKFRLGIGQVIKGWDVGVNGMRVGDKRRLTIPPAMGYGDQGAGGAIPPNSWLVFDVELVDVR</sequence>
<dbReference type="PROSITE" id="PS50059">
    <property type="entry name" value="FKBP_PPIASE"/>
    <property type="match status" value="1"/>
</dbReference>
<dbReference type="InterPro" id="IPR041232">
    <property type="entry name" value="NPL"/>
</dbReference>
<feature type="compositionally biased region" description="Basic residues" evidence="6">
    <location>
        <begin position="296"/>
        <end position="306"/>
    </location>
</feature>
<evidence type="ECO:0000256" key="5">
    <source>
        <dbReference type="PROSITE-ProRule" id="PRU00277"/>
    </source>
</evidence>
<comment type="caution">
    <text evidence="8">The sequence shown here is derived from an EMBL/GenBank/DDBJ whole genome shotgun (WGS) entry which is preliminary data.</text>
</comment>
<dbReference type="PANTHER" id="PTHR43811">
    <property type="entry name" value="FKBP-TYPE PEPTIDYL-PROLYL CIS-TRANS ISOMERASE FKPA"/>
    <property type="match status" value="1"/>
</dbReference>
<keyword evidence="4 5" id="KW-0413">Isomerase</keyword>
<evidence type="ECO:0000313" key="9">
    <source>
        <dbReference type="Proteomes" id="UP000585474"/>
    </source>
</evidence>
<evidence type="ECO:0000256" key="2">
    <source>
        <dbReference type="ARBA" id="ARBA00013194"/>
    </source>
</evidence>
<protein>
    <recommendedName>
        <fullName evidence="2 5">peptidylprolyl isomerase</fullName>
        <ecNumber evidence="2 5">5.2.1.8</ecNumber>
    </recommendedName>
</protein>
<dbReference type="SUPFAM" id="SSF54534">
    <property type="entry name" value="FKBP-like"/>
    <property type="match status" value="1"/>
</dbReference>
<dbReference type="AlphaFoldDB" id="A0A7J0GWR7"/>
<dbReference type="GO" id="GO:0003755">
    <property type="term" value="F:peptidyl-prolyl cis-trans isomerase activity"/>
    <property type="evidence" value="ECO:0007669"/>
    <property type="project" value="UniProtKB-KW"/>
</dbReference>
<proteinExistence type="predicted"/>
<evidence type="ECO:0000256" key="6">
    <source>
        <dbReference type="SAM" id="MobiDB-lite"/>
    </source>
</evidence>
<evidence type="ECO:0000256" key="3">
    <source>
        <dbReference type="ARBA" id="ARBA00023110"/>
    </source>
</evidence>
<dbReference type="Gene3D" id="3.10.50.40">
    <property type="match status" value="1"/>
</dbReference>
<comment type="catalytic activity">
    <reaction evidence="1 5">
        <text>[protein]-peptidylproline (omega=180) = [protein]-peptidylproline (omega=0)</text>
        <dbReference type="Rhea" id="RHEA:16237"/>
        <dbReference type="Rhea" id="RHEA-COMP:10747"/>
        <dbReference type="Rhea" id="RHEA-COMP:10748"/>
        <dbReference type="ChEBI" id="CHEBI:83833"/>
        <dbReference type="ChEBI" id="CHEBI:83834"/>
        <dbReference type="EC" id="5.2.1.8"/>
    </reaction>
</comment>
<keyword evidence="3 5" id="KW-0697">Rotamase</keyword>
<evidence type="ECO:0000313" key="8">
    <source>
        <dbReference type="EMBL" id="GFZ15232.1"/>
    </source>
</evidence>
<dbReference type="Pfam" id="PF17800">
    <property type="entry name" value="NPL"/>
    <property type="match status" value="1"/>
</dbReference>